<dbReference type="AlphaFoldDB" id="A0A914C5E1"/>
<dbReference type="WBParaSite" id="ACRNAN_Path_26.g97.t1">
    <property type="protein sequence ID" value="ACRNAN_Path_26.g97.t1"/>
    <property type="gene ID" value="ACRNAN_Path_26.g97"/>
</dbReference>
<evidence type="ECO:0000313" key="3">
    <source>
        <dbReference type="WBParaSite" id="ACRNAN_Path_26.g97.t1"/>
    </source>
</evidence>
<keyword evidence="1" id="KW-0812">Transmembrane</keyword>
<proteinExistence type="predicted"/>
<keyword evidence="1" id="KW-0472">Membrane</keyword>
<evidence type="ECO:0000256" key="1">
    <source>
        <dbReference type="SAM" id="Phobius"/>
    </source>
</evidence>
<reference evidence="3" key="1">
    <citation type="submission" date="2022-11" db="UniProtKB">
        <authorList>
            <consortium name="WormBaseParasite"/>
        </authorList>
    </citation>
    <scope>IDENTIFICATION</scope>
</reference>
<dbReference type="Proteomes" id="UP000887540">
    <property type="component" value="Unplaced"/>
</dbReference>
<evidence type="ECO:0000313" key="2">
    <source>
        <dbReference type="Proteomes" id="UP000887540"/>
    </source>
</evidence>
<name>A0A914C5E1_9BILA</name>
<sequence>MDSCNMPGRIRQSTFRTMQETLDEYNKLFESQLERPLPPINSRIEKRASFFQWPNWTLWFAILIPMLIVFYSALVLH</sequence>
<accession>A0A914C5E1</accession>
<organism evidence="2 3">
    <name type="scientific">Acrobeloides nanus</name>
    <dbReference type="NCBI Taxonomy" id="290746"/>
    <lineage>
        <taxon>Eukaryota</taxon>
        <taxon>Metazoa</taxon>
        <taxon>Ecdysozoa</taxon>
        <taxon>Nematoda</taxon>
        <taxon>Chromadorea</taxon>
        <taxon>Rhabditida</taxon>
        <taxon>Tylenchina</taxon>
        <taxon>Cephalobomorpha</taxon>
        <taxon>Cephaloboidea</taxon>
        <taxon>Cephalobidae</taxon>
        <taxon>Acrobeloides</taxon>
    </lineage>
</organism>
<keyword evidence="2" id="KW-1185">Reference proteome</keyword>
<protein>
    <submittedName>
        <fullName evidence="3">Uncharacterized protein</fullName>
    </submittedName>
</protein>
<keyword evidence="1" id="KW-1133">Transmembrane helix</keyword>
<feature type="transmembrane region" description="Helical" evidence="1">
    <location>
        <begin position="56"/>
        <end position="76"/>
    </location>
</feature>